<sequence length="332" mass="34305">MDAFSRAGQRSNSCLASRRALLLAAGGTALMPLGTLAIAQSAPVAAKNAANAADGGAKAALQPYVGIAPPTATRLISLSGALTEIVYQLGAQALLVGSDTTSNYPEAANRMPKVGYVRQLAAEGVLSLKPDVVIGTTEAGPPVVLQQIAQTRVAIALVQSDHSWDEVLRKIRLVGQATGRQAQAAQLAQDLQKEWDTVQAQVRATVATGRLPRALFVLSHSGTPQVAGQGTAGDALLRMGGASNVMQGFGGYRPLTAEAMAQAAPQVIVTTTQGVEAVGGEAKFWARPELALTPAYKNKALIALEASQLLGFGPRLPLAVRTLHQGLQAVQA</sequence>
<accession>A0ABR6RG09</accession>
<dbReference type="Gene3D" id="3.40.50.1980">
    <property type="entry name" value="Nitrogenase molybdenum iron protein domain"/>
    <property type="match status" value="2"/>
</dbReference>
<gene>
    <name evidence="2" type="ORF">HNP33_002166</name>
</gene>
<evidence type="ECO:0000313" key="3">
    <source>
        <dbReference type="Proteomes" id="UP000562492"/>
    </source>
</evidence>
<evidence type="ECO:0000313" key="2">
    <source>
        <dbReference type="EMBL" id="MBB6578091.1"/>
    </source>
</evidence>
<reference evidence="2 3" key="1">
    <citation type="submission" date="2020-08" db="EMBL/GenBank/DDBJ databases">
        <title>Functional genomics of gut bacteria from endangered species of beetles.</title>
        <authorList>
            <person name="Carlos-Shanley C."/>
        </authorList>
    </citation>
    <scope>NUCLEOTIDE SEQUENCE [LARGE SCALE GENOMIC DNA]</scope>
    <source>
        <strain evidence="2 3">S00124</strain>
    </source>
</reference>
<comment type="caution">
    <text evidence="2">The sequence shown here is derived from an EMBL/GenBank/DDBJ whole genome shotgun (WGS) entry which is preliminary data.</text>
</comment>
<dbReference type="PANTHER" id="PTHR30535">
    <property type="entry name" value="VITAMIN B12-BINDING PROTEIN"/>
    <property type="match status" value="1"/>
</dbReference>
<dbReference type="InterPro" id="IPR002491">
    <property type="entry name" value="ABC_transptr_periplasmic_BD"/>
</dbReference>
<dbReference type="InterPro" id="IPR050902">
    <property type="entry name" value="ABC_Transporter_SBP"/>
</dbReference>
<dbReference type="SUPFAM" id="SSF53807">
    <property type="entry name" value="Helical backbone' metal receptor"/>
    <property type="match status" value="1"/>
</dbReference>
<dbReference type="Proteomes" id="UP000562492">
    <property type="component" value="Unassembled WGS sequence"/>
</dbReference>
<dbReference type="EMBL" id="JACHKZ010000011">
    <property type="protein sequence ID" value="MBB6578091.1"/>
    <property type="molecule type" value="Genomic_DNA"/>
</dbReference>
<organism evidence="2 3">
    <name type="scientific">Comamonas odontotermitis</name>
    <dbReference type="NCBI Taxonomy" id="379895"/>
    <lineage>
        <taxon>Bacteria</taxon>
        <taxon>Pseudomonadati</taxon>
        <taxon>Pseudomonadota</taxon>
        <taxon>Betaproteobacteria</taxon>
        <taxon>Burkholderiales</taxon>
        <taxon>Comamonadaceae</taxon>
        <taxon>Comamonas</taxon>
    </lineage>
</organism>
<dbReference type="PROSITE" id="PS50983">
    <property type="entry name" value="FE_B12_PBP"/>
    <property type="match status" value="1"/>
</dbReference>
<dbReference type="PANTHER" id="PTHR30535:SF4">
    <property type="entry name" value="HEMIN-BINDING PERIPLASMIC PROTEIN HMUT"/>
    <property type="match status" value="1"/>
</dbReference>
<feature type="domain" description="Fe/B12 periplasmic-binding" evidence="1">
    <location>
        <begin position="74"/>
        <end position="332"/>
    </location>
</feature>
<dbReference type="Pfam" id="PF01497">
    <property type="entry name" value="Peripla_BP_2"/>
    <property type="match status" value="1"/>
</dbReference>
<dbReference type="RefSeq" id="WP_233464477.1">
    <property type="nucleotide sequence ID" value="NZ_JACHKZ010000011.1"/>
</dbReference>
<evidence type="ECO:0000259" key="1">
    <source>
        <dbReference type="PROSITE" id="PS50983"/>
    </source>
</evidence>
<name>A0ABR6RG09_9BURK</name>
<keyword evidence="3" id="KW-1185">Reference proteome</keyword>
<protein>
    <submittedName>
        <fullName evidence="2">Iron complex transport system substrate-binding protein</fullName>
    </submittedName>
</protein>
<proteinExistence type="predicted"/>